<reference evidence="3" key="3">
    <citation type="submission" date="2023-08" db="EMBL/GenBank/DDBJ databases">
        <title>Complete genome sequence of Xanthomonas indica.</title>
        <authorList>
            <person name="Patil P.B."/>
            <person name="Rana R."/>
        </authorList>
    </citation>
    <scope>NUCLEOTIDE SEQUENCE</scope>
    <source>
        <strain evidence="3">PPL560</strain>
    </source>
</reference>
<proteinExistence type="predicted"/>
<evidence type="ECO:0000313" key="3">
    <source>
        <dbReference type="EMBL" id="XCI79756.1"/>
    </source>
</evidence>
<feature type="signal peptide" evidence="1">
    <location>
        <begin position="1"/>
        <end position="17"/>
    </location>
</feature>
<evidence type="ECO:0000313" key="4">
    <source>
        <dbReference type="Proteomes" id="UP001430647"/>
    </source>
</evidence>
<reference evidence="2 4" key="1">
    <citation type="journal article" date="2022" name="Curr. Microbiol.">
        <title>Xanthomonas indica sp. nov., a Novel Member of Non-Pathogenic Xanthomonas Community from Healthy Rice Seeds.</title>
        <authorList>
            <person name="Rana R."/>
            <person name="Madhavan V.N."/>
            <person name="Saroha T."/>
            <person name="Bansal K."/>
            <person name="Kaur A."/>
            <person name="Sonti R.V."/>
            <person name="Patel H.K."/>
            <person name="Patil P.B."/>
        </authorList>
    </citation>
    <scope>NUCLEOTIDE SEQUENCE [LARGE SCALE GENOMIC DNA]</scope>
    <source>
        <strain evidence="2 4">PPL560</strain>
    </source>
</reference>
<evidence type="ECO:0000256" key="1">
    <source>
        <dbReference type="SAM" id="SignalP"/>
    </source>
</evidence>
<dbReference type="Proteomes" id="UP001430647">
    <property type="component" value="Unassembled WGS sequence"/>
</dbReference>
<keyword evidence="4" id="KW-1185">Reference proteome</keyword>
<feature type="chain" id="PRO_5043526639" description="Secreted protein" evidence="1">
    <location>
        <begin position="18"/>
        <end position="105"/>
    </location>
</feature>
<dbReference type="KEGG" id="xin:Q7W82_15965"/>
<protein>
    <recommendedName>
        <fullName evidence="5">Secreted protein</fullName>
    </recommendedName>
</protein>
<evidence type="ECO:0000313" key="2">
    <source>
        <dbReference type="EMBL" id="MCI2261244.1"/>
    </source>
</evidence>
<keyword evidence="1" id="KW-0732">Signal</keyword>
<gene>
    <name evidence="2" type="ORF">L3V74_06795</name>
    <name evidence="3" type="ORF">Q7W82_15965</name>
</gene>
<sequence length="105" mass="10597">MLARLSMLMLTALLALSAIRAGSAAAAAPAALCASACASDVDADLDGVPPELDAPAADTDPHDAPLAVAPALFPPTLLIRPVLPVPPAAPCRSYRRPALRPPSRA</sequence>
<accession>A0AAU8I2V6</accession>
<reference evidence="2" key="2">
    <citation type="submission" date="2022-01" db="EMBL/GenBank/DDBJ databases">
        <authorList>
            <person name="Rana R."/>
            <person name="Patil P.B."/>
        </authorList>
    </citation>
    <scope>NUCLEOTIDE SEQUENCE</scope>
    <source>
        <strain evidence="2">PPL560</strain>
    </source>
</reference>
<organism evidence="3">
    <name type="scientific">Xanthomonas indica</name>
    <dbReference type="NCBI Taxonomy" id="2912242"/>
    <lineage>
        <taxon>Bacteria</taxon>
        <taxon>Pseudomonadati</taxon>
        <taxon>Pseudomonadota</taxon>
        <taxon>Gammaproteobacteria</taxon>
        <taxon>Lysobacterales</taxon>
        <taxon>Lysobacteraceae</taxon>
        <taxon>Xanthomonas</taxon>
    </lineage>
</organism>
<dbReference type="AlphaFoldDB" id="A0AAU8I2V6"/>
<name>A0AAU8I2V6_9XANT</name>
<evidence type="ECO:0008006" key="5">
    <source>
        <dbReference type="Google" id="ProtNLM"/>
    </source>
</evidence>
<dbReference type="EMBL" id="CP131914">
    <property type="protein sequence ID" value="XCI79756.1"/>
    <property type="molecule type" value="Genomic_DNA"/>
</dbReference>
<dbReference type="RefSeq" id="WP_242159309.1">
    <property type="nucleotide sequence ID" value="NZ_CP131914.1"/>
</dbReference>
<dbReference type="EMBL" id="JAKJPQ010000005">
    <property type="protein sequence ID" value="MCI2261244.1"/>
    <property type="molecule type" value="Genomic_DNA"/>
</dbReference>